<dbReference type="KEGG" id="psty:BFS30_23410"/>
<keyword evidence="2" id="KW-1185">Reference proteome</keyword>
<evidence type="ECO:0000313" key="1">
    <source>
        <dbReference type="EMBL" id="AOM80974.1"/>
    </source>
</evidence>
<dbReference type="EMBL" id="CP017141">
    <property type="protein sequence ID" value="AOM80974.1"/>
    <property type="molecule type" value="Genomic_DNA"/>
</dbReference>
<sequence>MASEANGIGIVSSNAIITGIPKMIESKSDFKGYILIPMLAGKVTTFIPVPIIDRYDVYEIRDEKSSDTFLIAHAKGSEKLPERKIKVAGVLKELKSKKDEDKGSKKFLEVNYFLNLP</sequence>
<name>A0A1D7QQM4_9SPHI</name>
<reference evidence="1 2" key="1">
    <citation type="submission" date="2016-08" db="EMBL/GenBank/DDBJ databases">
        <authorList>
            <person name="Seilhamer J.J."/>
        </authorList>
    </citation>
    <scope>NUCLEOTIDE SEQUENCE [LARGE SCALE GENOMIC DNA]</scope>
    <source>
        <strain evidence="1 2">DX4</strain>
    </source>
</reference>
<accession>A0A1D7QQM4</accession>
<proteinExistence type="predicted"/>
<dbReference type="AlphaFoldDB" id="A0A1D7QQM4"/>
<evidence type="ECO:0000313" key="2">
    <source>
        <dbReference type="Proteomes" id="UP000094313"/>
    </source>
</evidence>
<gene>
    <name evidence="1" type="ORF">BFS30_23410</name>
</gene>
<dbReference type="Proteomes" id="UP000094313">
    <property type="component" value="Chromosome"/>
</dbReference>
<protein>
    <submittedName>
        <fullName evidence="1">Uncharacterized protein</fullName>
    </submittedName>
</protein>
<organism evidence="1 2">
    <name type="scientific">Pedobacter steynii</name>
    <dbReference type="NCBI Taxonomy" id="430522"/>
    <lineage>
        <taxon>Bacteria</taxon>
        <taxon>Pseudomonadati</taxon>
        <taxon>Bacteroidota</taxon>
        <taxon>Sphingobacteriia</taxon>
        <taxon>Sphingobacteriales</taxon>
        <taxon>Sphingobacteriaceae</taxon>
        <taxon>Pedobacter</taxon>
    </lineage>
</organism>